<dbReference type="Gene3D" id="3.10.180.10">
    <property type="entry name" value="2,3-Dihydroxybiphenyl 1,2-Dioxygenase, domain 1"/>
    <property type="match status" value="1"/>
</dbReference>
<dbReference type="CDD" id="cd06587">
    <property type="entry name" value="VOC"/>
    <property type="match status" value="1"/>
</dbReference>
<dbReference type="HOGENOM" id="CLU_046006_14_1_9"/>
<dbReference type="EMBL" id="CP009416">
    <property type="protein sequence ID" value="AJD92872.1"/>
    <property type="molecule type" value="Genomic_DNA"/>
</dbReference>
<feature type="domain" description="SH2" evidence="1">
    <location>
        <begin position="24"/>
        <end position="137"/>
    </location>
</feature>
<accession>A0A0B5AW06</accession>
<evidence type="ECO:0000313" key="3">
    <source>
        <dbReference type="EMBL" id="AJD92872.1"/>
    </source>
</evidence>
<protein>
    <submittedName>
        <fullName evidence="3">Glyoxalase</fullName>
    </submittedName>
</protein>
<dbReference type="PROSITE" id="PS51819">
    <property type="entry name" value="VOC"/>
    <property type="match status" value="1"/>
</dbReference>
<evidence type="ECO:0000313" key="4">
    <source>
        <dbReference type="Proteomes" id="UP000031449"/>
    </source>
</evidence>
<evidence type="ECO:0000259" key="1">
    <source>
        <dbReference type="PROSITE" id="PS50001"/>
    </source>
</evidence>
<organism evidence="3 4">
    <name type="scientific">Jeotgalibacillus malaysiensis</name>
    <dbReference type="NCBI Taxonomy" id="1508404"/>
    <lineage>
        <taxon>Bacteria</taxon>
        <taxon>Bacillati</taxon>
        <taxon>Bacillota</taxon>
        <taxon>Bacilli</taxon>
        <taxon>Bacillales</taxon>
        <taxon>Caryophanaceae</taxon>
        <taxon>Jeotgalibacillus</taxon>
    </lineage>
</organism>
<proteinExistence type="predicted"/>
<dbReference type="OrthoDB" id="291991at2"/>
<name>A0A0B5AW06_9BACL</name>
<dbReference type="InterPro" id="IPR037523">
    <property type="entry name" value="VOC_core"/>
</dbReference>
<reference evidence="3 4" key="1">
    <citation type="submission" date="2014-08" db="EMBL/GenBank/DDBJ databases">
        <title>Complete genome of a marine bacteria Jeotgalibacillus malaysiensis.</title>
        <authorList>
            <person name="Yaakop A.S."/>
            <person name="Chan K.-G."/>
            <person name="Goh K.M."/>
        </authorList>
    </citation>
    <scope>NUCLEOTIDE SEQUENCE [LARGE SCALE GENOMIC DNA]</scope>
    <source>
        <strain evidence="3 4">D5</strain>
    </source>
</reference>
<dbReference type="SUPFAM" id="SSF54593">
    <property type="entry name" value="Glyoxalase/Bleomycin resistance protein/Dihydroxybiphenyl dioxygenase"/>
    <property type="match status" value="1"/>
</dbReference>
<dbReference type="BioCyc" id="JESP1508404:G14D9-12836-MONOMER"/>
<dbReference type="STRING" id="1508404.JMA_35550"/>
<dbReference type="AlphaFoldDB" id="A0A0B5AW06"/>
<dbReference type="KEGG" id="jeo:JMA_35550"/>
<dbReference type="Proteomes" id="UP000031449">
    <property type="component" value="Chromosome"/>
</dbReference>
<gene>
    <name evidence="3" type="ORF">JMA_35550</name>
</gene>
<sequence length="137" mass="15463">MKNQLMRVGTVYLPVSDPGTSAIWYQEKLGAVTNYSDDEKVILDLADQSFFLVKAEQDQSANFVDHRGNERFSLTFEVDGEAVLQDLHYRLKGLGVQTGEIEDRGHAGRNFVFSDPDGNLFDVWSELSPAYKERWGG</sequence>
<dbReference type="InterPro" id="IPR000980">
    <property type="entry name" value="SH2"/>
</dbReference>
<keyword evidence="4" id="KW-1185">Reference proteome</keyword>
<dbReference type="Pfam" id="PF18029">
    <property type="entry name" value="Glyoxalase_6"/>
    <property type="match status" value="1"/>
</dbReference>
<dbReference type="InterPro" id="IPR029068">
    <property type="entry name" value="Glyas_Bleomycin-R_OHBP_Dase"/>
</dbReference>
<evidence type="ECO:0000259" key="2">
    <source>
        <dbReference type="PROSITE" id="PS51819"/>
    </source>
</evidence>
<feature type="domain" description="VOC" evidence="2">
    <location>
        <begin position="7"/>
        <end position="126"/>
    </location>
</feature>
<dbReference type="InterPro" id="IPR041581">
    <property type="entry name" value="Glyoxalase_6"/>
</dbReference>
<dbReference type="PROSITE" id="PS50001">
    <property type="entry name" value="SH2"/>
    <property type="match status" value="1"/>
</dbReference>